<dbReference type="RefSeq" id="WP_295577094.1">
    <property type="nucleotide sequence ID" value="NZ_FLQR01000009.1"/>
</dbReference>
<gene>
    <name evidence="2" type="ORF">MIPYR_50185</name>
</gene>
<proteinExistence type="predicted"/>
<dbReference type="GO" id="GO:0003677">
    <property type="term" value="F:DNA binding"/>
    <property type="evidence" value="ECO:0007669"/>
    <property type="project" value="UniProtKB-KW"/>
</dbReference>
<accession>A0A1Y5P600</accession>
<dbReference type="EMBL" id="FLQR01000009">
    <property type="protein sequence ID" value="SBS74093.1"/>
    <property type="molecule type" value="Genomic_DNA"/>
</dbReference>
<evidence type="ECO:0000313" key="2">
    <source>
        <dbReference type="EMBL" id="SBS74093.1"/>
    </source>
</evidence>
<dbReference type="AlphaFoldDB" id="A0A1Y5P600"/>
<keyword evidence="2" id="KW-0238">DNA-binding</keyword>
<sequence>MAIARLLGGPLDGQVLPIDDETQDRLILPYSETQVVYTREGTPENTGAHDGPTQATFRFLEAQDDIDPERDEADRDDRGL</sequence>
<protein>
    <submittedName>
        <fullName evidence="2">Response regulator consisting of a CheY-like receiver domain and a winged-helix DNA-binding domain-containing protein</fullName>
    </submittedName>
</protein>
<feature type="compositionally biased region" description="Acidic residues" evidence="1">
    <location>
        <begin position="62"/>
        <end position="71"/>
    </location>
</feature>
<feature type="region of interest" description="Disordered" evidence="1">
    <location>
        <begin position="59"/>
        <end position="80"/>
    </location>
</feature>
<name>A0A1Y5P600_9MICO</name>
<organism evidence="2">
    <name type="scientific">uncultured Microbacterium sp</name>
    <dbReference type="NCBI Taxonomy" id="191216"/>
    <lineage>
        <taxon>Bacteria</taxon>
        <taxon>Bacillati</taxon>
        <taxon>Actinomycetota</taxon>
        <taxon>Actinomycetes</taxon>
        <taxon>Micrococcales</taxon>
        <taxon>Microbacteriaceae</taxon>
        <taxon>Microbacterium</taxon>
        <taxon>environmental samples</taxon>
    </lineage>
</organism>
<evidence type="ECO:0000256" key="1">
    <source>
        <dbReference type="SAM" id="MobiDB-lite"/>
    </source>
</evidence>
<reference evidence="2" key="1">
    <citation type="submission" date="2016-03" db="EMBL/GenBank/DDBJ databases">
        <authorList>
            <person name="Ploux O."/>
        </authorList>
    </citation>
    <scope>NUCLEOTIDE SEQUENCE</scope>
    <source>
        <strain evidence="2">UC1</strain>
    </source>
</reference>